<dbReference type="GO" id="GO:0016491">
    <property type="term" value="F:oxidoreductase activity"/>
    <property type="evidence" value="ECO:0007669"/>
    <property type="project" value="UniProtKB-KW"/>
</dbReference>
<dbReference type="InterPro" id="IPR036318">
    <property type="entry name" value="FAD-bd_PCMH-like_sf"/>
</dbReference>
<dbReference type="InterPro" id="IPR016169">
    <property type="entry name" value="FAD-bd_PCMH_sub2"/>
</dbReference>
<gene>
    <name evidence="5" type="ORF">GV827_10570</name>
</gene>
<dbReference type="PANTHER" id="PTHR42659:SF2">
    <property type="entry name" value="XANTHINE DEHYDROGENASE SUBUNIT C-RELATED"/>
    <property type="match status" value="1"/>
</dbReference>
<protein>
    <submittedName>
        <fullName evidence="5">Xanthine dehydrogenase family protein subunit M</fullName>
    </submittedName>
</protein>
<dbReference type="PROSITE" id="PS51387">
    <property type="entry name" value="FAD_PCMH"/>
    <property type="match status" value="1"/>
</dbReference>
<evidence type="ECO:0000256" key="3">
    <source>
        <dbReference type="ARBA" id="ARBA00023002"/>
    </source>
</evidence>
<dbReference type="SMART" id="SM01092">
    <property type="entry name" value="CO_deh_flav_C"/>
    <property type="match status" value="1"/>
</dbReference>
<evidence type="ECO:0000256" key="1">
    <source>
        <dbReference type="ARBA" id="ARBA00022630"/>
    </source>
</evidence>
<dbReference type="InterPro" id="IPR051312">
    <property type="entry name" value="Diverse_Substr_Oxidored"/>
</dbReference>
<name>A0A6P0CCJ2_9RHOB</name>
<organism evidence="5 6">
    <name type="scientific">Sulfitobacter sediminilitoris</name>
    <dbReference type="NCBI Taxonomy" id="2698830"/>
    <lineage>
        <taxon>Bacteria</taxon>
        <taxon>Pseudomonadati</taxon>
        <taxon>Pseudomonadota</taxon>
        <taxon>Alphaproteobacteria</taxon>
        <taxon>Rhodobacterales</taxon>
        <taxon>Roseobacteraceae</taxon>
        <taxon>Sulfitobacter</taxon>
    </lineage>
</organism>
<evidence type="ECO:0000259" key="4">
    <source>
        <dbReference type="PROSITE" id="PS51387"/>
    </source>
</evidence>
<dbReference type="Pfam" id="PF00941">
    <property type="entry name" value="FAD_binding_5"/>
    <property type="match status" value="1"/>
</dbReference>
<dbReference type="GO" id="GO:0071949">
    <property type="term" value="F:FAD binding"/>
    <property type="evidence" value="ECO:0007669"/>
    <property type="project" value="InterPro"/>
</dbReference>
<keyword evidence="2" id="KW-0274">FAD</keyword>
<evidence type="ECO:0000256" key="2">
    <source>
        <dbReference type="ARBA" id="ARBA00022827"/>
    </source>
</evidence>
<sequence length="278" mass="29064">MHYLRPDTLHDALAALQSTDLCIAAGCTDLFPATQARRLPGPVLDISGLAELRGISRSTDGWKIGANTTWSDLVRAELPPAFRGLQLAAREVGAKQIQNRGTIAGNLCNASPAADGVPPLLTLDAEVELSSADGGRKLPLGNFLTGPRQTALRKGEMVTAIHVPETAVRGEADFLKLGARAYLVISIAMCAARIEIIDNHVTDAALAVGSCGPVAARLSEVEAALTGRPLDPALITDAAVSAALSPIDDVRADADYRARAAAELLRRSVARLGRVEAA</sequence>
<dbReference type="InterPro" id="IPR002346">
    <property type="entry name" value="Mopterin_DH_FAD-bd"/>
</dbReference>
<dbReference type="InterPro" id="IPR005107">
    <property type="entry name" value="CO_DH_flav_C"/>
</dbReference>
<dbReference type="EMBL" id="JAABNT010000005">
    <property type="protein sequence ID" value="NEK22845.1"/>
    <property type="molecule type" value="Genomic_DNA"/>
</dbReference>
<feature type="domain" description="FAD-binding PCMH-type" evidence="4">
    <location>
        <begin position="1"/>
        <end position="168"/>
    </location>
</feature>
<reference evidence="5 6" key="1">
    <citation type="submission" date="2020-01" db="EMBL/GenBank/DDBJ databases">
        <title>Sulfitobacter sediminilitoris sp. nov., isolated from a tidal flat.</title>
        <authorList>
            <person name="Park S."/>
            <person name="Yoon J.-H."/>
        </authorList>
    </citation>
    <scope>NUCLEOTIDE SEQUENCE [LARGE SCALE GENOMIC DNA]</scope>
    <source>
        <strain evidence="5 6">JBTF-M27</strain>
    </source>
</reference>
<evidence type="ECO:0000313" key="5">
    <source>
        <dbReference type="EMBL" id="NEK22845.1"/>
    </source>
</evidence>
<dbReference type="RefSeq" id="WP_164353768.1">
    <property type="nucleotide sequence ID" value="NZ_JAABNT010000005.1"/>
</dbReference>
<dbReference type="Pfam" id="PF03450">
    <property type="entry name" value="CO_deh_flav_C"/>
    <property type="match status" value="1"/>
</dbReference>
<dbReference type="SUPFAM" id="SSF56176">
    <property type="entry name" value="FAD-binding/transporter-associated domain-like"/>
    <property type="match status" value="1"/>
</dbReference>
<keyword evidence="3" id="KW-0560">Oxidoreductase</keyword>
<dbReference type="AlphaFoldDB" id="A0A6P0CCJ2"/>
<dbReference type="PANTHER" id="PTHR42659">
    <property type="entry name" value="XANTHINE DEHYDROGENASE SUBUNIT C-RELATED"/>
    <property type="match status" value="1"/>
</dbReference>
<dbReference type="Gene3D" id="3.30.390.50">
    <property type="entry name" value="CO dehydrogenase flavoprotein, C-terminal domain"/>
    <property type="match status" value="1"/>
</dbReference>
<keyword evidence="1" id="KW-0285">Flavoprotein</keyword>
<comment type="caution">
    <text evidence="5">The sequence shown here is derived from an EMBL/GenBank/DDBJ whole genome shotgun (WGS) entry which is preliminary data.</text>
</comment>
<dbReference type="Proteomes" id="UP000468591">
    <property type="component" value="Unassembled WGS sequence"/>
</dbReference>
<keyword evidence="6" id="KW-1185">Reference proteome</keyword>
<evidence type="ECO:0000313" key="6">
    <source>
        <dbReference type="Proteomes" id="UP000468591"/>
    </source>
</evidence>
<dbReference type="Gene3D" id="3.30.465.10">
    <property type="match status" value="1"/>
</dbReference>
<proteinExistence type="predicted"/>
<accession>A0A6P0CCJ2</accession>
<dbReference type="InterPro" id="IPR016166">
    <property type="entry name" value="FAD-bd_PCMH"/>
</dbReference>
<dbReference type="InterPro" id="IPR036683">
    <property type="entry name" value="CO_DH_flav_C_dom_sf"/>
</dbReference>
<dbReference type="SUPFAM" id="SSF55447">
    <property type="entry name" value="CO dehydrogenase flavoprotein C-terminal domain-like"/>
    <property type="match status" value="1"/>
</dbReference>